<dbReference type="SMART" id="SM00387">
    <property type="entry name" value="HATPase_c"/>
    <property type="match status" value="1"/>
</dbReference>
<dbReference type="PANTHER" id="PTHR43304">
    <property type="entry name" value="PHYTOCHROME-LIKE PROTEIN CPH1"/>
    <property type="match status" value="1"/>
</dbReference>
<dbReference type="PRINTS" id="PR00344">
    <property type="entry name" value="BCTRLSENSOR"/>
</dbReference>
<dbReference type="InterPro" id="IPR003661">
    <property type="entry name" value="HisK_dim/P_dom"/>
</dbReference>
<dbReference type="InterPro" id="IPR013656">
    <property type="entry name" value="PAS_4"/>
</dbReference>
<dbReference type="EMBL" id="BAABHD010000068">
    <property type="protein sequence ID" value="GAA4462165.1"/>
    <property type="molecule type" value="Genomic_DNA"/>
</dbReference>
<dbReference type="InterPro" id="IPR003594">
    <property type="entry name" value="HATPase_dom"/>
</dbReference>
<dbReference type="InterPro" id="IPR035965">
    <property type="entry name" value="PAS-like_dom_sf"/>
</dbReference>
<comment type="catalytic activity">
    <reaction evidence="1">
        <text>ATP + protein L-histidine = ADP + protein N-phospho-L-histidine.</text>
        <dbReference type="EC" id="2.7.13.3"/>
    </reaction>
</comment>
<dbReference type="SUPFAM" id="SSF47384">
    <property type="entry name" value="Homodimeric domain of signal transducing histidine kinase"/>
    <property type="match status" value="1"/>
</dbReference>
<sequence length="526" mass="58894">MRTAPNDPHLLRAALDFSSNGIVIYDCVRDKQGDIQDFRVILANKKAEEITGMTEAQMLGRLVGDLFPGSLEQDFWRYAAQVIASGQPYEFEAAYPLPNGREAWYTINLAPYGDGVAVSLNDITERYLRQKSSEEQTDLIESMLNGSLNGLVMFKALRNEQGVVYDLQLKLANEAAASLTGLSPDEMVGRTLKKLFPTLAYSGLFEQYVQTIETGSSYRTESYYEADGLNGWYEILAAKFDDGVLVSFIDITASKRYQQDLQKYIEELQRSNKNLEQFAYIASHDLQEPLRKITAFGEVLQTQYGHVIDTFGTDLIDRMRSAAQRMNVLIQDLLTFSRISSQREPFRKVNLQTIVGEVLGDLETAIRDKQAVIDITVLPVVKGDALQLRQLFQNLLSNALKFTKAAIAPNIRINCVQLLGRDITPLPGTSVRASDLDKEFYAISIADNGIGFNDKYLDRIFTIFQRLHGRSEYQGTGIGLAIVQKVADNHQGYVNAHSQIGEGATFTVYLPVAEPMVEDMGVRLKK</sequence>
<dbReference type="Gene3D" id="1.10.287.130">
    <property type="match status" value="1"/>
</dbReference>
<dbReference type="EC" id="2.7.13.3" evidence="2"/>
<feature type="domain" description="Histidine kinase" evidence="6">
    <location>
        <begin position="281"/>
        <end position="514"/>
    </location>
</feature>
<dbReference type="InterPro" id="IPR004358">
    <property type="entry name" value="Sig_transdc_His_kin-like_C"/>
</dbReference>
<evidence type="ECO:0000313" key="9">
    <source>
        <dbReference type="Proteomes" id="UP001501175"/>
    </source>
</evidence>
<dbReference type="Gene3D" id="3.30.450.20">
    <property type="entry name" value="PAS domain"/>
    <property type="match status" value="2"/>
</dbReference>
<evidence type="ECO:0000256" key="2">
    <source>
        <dbReference type="ARBA" id="ARBA00012438"/>
    </source>
</evidence>
<evidence type="ECO:0000259" key="7">
    <source>
        <dbReference type="PROSITE" id="PS50112"/>
    </source>
</evidence>
<accession>A0ABP8NA39</accession>
<dbReference type="Pfam" id="PF00512">
    <property type="entry name" value="HisKA"/>
    <property type="match status" value="1"/>
</dbReference>
<protein>
    <recommendedName>
        <fullName evidence="2">histidine kinase</fullName>
        <ecNumber evidence="2">2.7.13.3</ecNumber>
    </recommendedName>
</protein>
<dbReference type="NCBIfam" id="TIGR00229">
    <property type="entry name" value="sensory_box"/>
    <property type="match status" value="2"/>
</dbReference>
<feature type="domain" description="PAS" evidence="7">
    <location>
        <begin position="173"/>
        <end position="215"/>
    </location>
</feature>
<keyword evidence="3" id="KW-0597">Phosphoprotein</keyword>
<dbReference type="SUPFAM" id="SSF55874">
    <property type="entry name" value="ATPase domain of HSP90 chaperone/DNA topoisomerase II/histidine kinase"/>
    <property type="match status" value="1"/>
</dbReference>
<gene>
    <name evidence="8" type="ORF">GCM10023189_38520</name>
</gene>
<dbReference type="Gene3D" id="3.30.565.10">
    <property type="entry name" value="Histidine kinase-like ATPase, C-terminal domain"/>
    <property type="match status" value="1"/>
</dbReference>
<dbReference type="InterPro" id="IPR052162">
    <property type="entry name" value="Sensor_kinase/Photoreceptor"/>
</dbReference>
<dbReference type="PANTHER" id="PTHR43304:SF1">
    <property type="entry name" value="PAC DOMAIN-CONTAINING PROTEIN"/>
    <property type="match status" value="1"/>
</dbReference>
<dbReference type="PROSITE" id="PS50109">
    <property type="entry name" value="HIS_KIN"/>
    <property type="match status" value="1"/>
</dbReference>
<evidence type="ECO:0000256" key="1">
    <source>
        <dbReference type="ARBA" id="ARBA00000085"/>
    </source>
</evidence>
<evidence type="ECO:0000256" key="5">
    <source>
        <dbReference type="ARBA" id="ARBA00022777"/>
    </source>
</evidence>
<dbReference type="InterPro" id="IPR005467">
    <property type="entry name" value="His_kinase_dom"/>
</dbReference>
<dbReference type="CDD" id="cd00082">
    <property type="entry name" value="HisKA"/>
    <property type="match status" value="1"/>
</dbReference>
<keyword evidence="4" id="KW-0808">Transferase</keyword>
<dbReference type="SMART" id="SM00091">
    <property type="entry name" value="PAS"/>
    <property type="match status" value="2"/>
</dbReference>
<reference evidence="9" key="1">
    <citation type="journal article" date="2019" name="Int. J. Syst. Evol. Microbiol.">
        <title>The Global Catalogue of Microorganisms (GCM) 10K type strain sequencing project: providing services to taxonomists for standard genome sequencing and annotation.</title>
        <authorList>
            <consortium name="The Broad Institute Genomics Platform"/>
            <consortium name="The Broad Institute Genome Sequencing Center for Infectious Disease"/>
            <person name="Wu L."/>
            <person name="Ma J."/>
        </authorList>
    </citation>
    <scope>NUCLEOTIDE SEQUENCE [LARGE SCALE GENOMIC DNA]</scope>
    <source>
        <strain evidence="9">JCM 17927</strain>
    </source>
</reference>
<dbReference type="SMART" id="SM00388">
    <property type="entry name" value="HisKA"/>
    <property type="match status" value="1"/>
</dbReference>
<dbReference type="CDD" id="cd00130">
    <property type="entry name" value="PAS"/>
    <property type="match status" value="2"/>
</dbReference>
<organism evidence="8 9">
    <name type="scientific">Nibrella saemangeumensis</name>
    <dbReference type="NCBI Taxonomy" id="1084526"/>
    <lineage>
        <taxon>Bacteria</taxon>
        <taxon>Pseudomonadati</taxon>
        <taxon>Bacteroidota</taxon>
        <taxon>Cytophagia</taxon>
        <taxon>Cytophagales</taxon>
        <taxon>Spirosomataceae</taxon>
        <taxon>Nibrella</taxon>
    </lineage>
</organism>
<name>A0ABP8NA39_9BACT</name>
<keyword evidence="9" id="KW-1185">Reference proteome</keyword>
<dbReference type="Pfam" id="PF02518">
    <property type="entry name" value="HATPase_c"/>
    <property type="match status" value="1"/>
</dbReference>
<proteinExistence type="predicted"/>
<evidence type="ECO:0000259" key="6">
    <source>
        <dbReference type="PROSITE" id="PS50109"/>
    </source>
</evidence>
<keyword evidence="5" id="KW-0418">Kinase</keyword>
<evidence type="ECO:0000313" key="8">
    <source>
        <dbReference type="EMBL" id="GAA4462165.1"/>
    </source>
</evidence>
<dbReference type="Pfam" id="PF08448">
    <property type="entry name" value="PAS_4"/>
    <property type="match status" value="2"/>
</dbReference>
<evidence type="ECO:0000256" key="3">
    <source>
        <dbReference type="ARBA" id="ARBA00022553"/>
    </source>
</evidence>
<comment type="caution">
    <text evidence="8">The sequence shown here is derived from an EMBL/GenBank/DDBJ whole genome shotgun (WGS) entry which is preliminary data.</text>
</comment>
<dbReference type="SUPFAM" id="SSF55785">
    <property type="entry name" value="PYP-like sensor domain (PAS domain)"/>
    <property type="match status" value="2"/>
</dbReference>
<dbReference type="InterPro" id="IPR000014">
    <property type="entry name" value="PAS"/>
</dbReference>
<dbReference type="Proteomes" id="UP001501175">
    <property type="component" value="Unassembled WGS sequence"/>
</dbReference>
<dbReference type="InterPro" id="IPR036890">
    <property type="entry name" value="HATPase_C_sf"/>
</dbReference>
<dbReference type="PROSITE" id="PS50112">
    <property type="entry name" value="PAS"/>
    <property type="match status" value="1"/>
</dbReference>
<evidence type="ECO:0000256" key="4">
    <source>
        <dbReference type="ARBA" id="ARBA00022679"/>
    </source>
</evidence>
<dbReference type="InterPro" id="IPR036097">
    <property type="entry name" value="HisK_dim/P_sf"/>
</dbReference>